<evidence type="ECO:0000256" key="33">
    <source>
        <dbReference type="ARBA" id="ARBA00048691"/>
    </source>
</evidence>
<dbReference type="PROSITE" id="PS52019">
    <property type="entry name" value="PKS_MFAS_DH"/>
    <property type="match status" value="1"/>
</dbReference>
<keyword evidence="2" id="KW-0702">S-nitrosylation</keyword>
<dbReference type="InterPro" id="IPR001227">
    <property type="entry name" value="Ac_transferase_dom_sf"/>
</dbReference>
<dbReference type="InterPro" id="IPR032821">
    <property type="entry name" value="PKS_assoc"/>
</dbReference>
<comment type="catalytic activity">
    <reaction evidence="11">
        <text>(3R)-hydroxyoctadecanoyl-[ACP] = (2E)-octadecenoyl-[ACP] + H2O</text>
        <dbReference type="Rhea" id="RHEA:41924"/>
        <dbReference type="Rhea" id="RHEA-COMP:9654"/>
        <dbReference type="Rhea" id="RHEA-COMP:9655"/>
        <dbReference type="ChEBI" id="CHEBI:15377"/>
        <dbReference type="ChEBI" id="CHEBI:78488"/>
        <dbReference type="ChEBI" id="CHEBI:78489"/>
    </reaction>
    <physiologicalReaction direction="left-to-right" evidence="11">
        <dbReference type="Rhea" id="RHEA:41925"/>
    </physiologicalReaction>
</comment>
<evidence type="ECO:0000256" key="36">
    <source>
        <dbReference type="ARBA" id="ARBA00049019"/>
    </source>
</evidence>
<evidence type="ECO:0000256" key="27">
    <source>
        <dbReference type="ARBA" id="ARBA00048281"/>
    </source>
</evidence>
<dbReference type="InterPro" id="IPR020841">
    <property type="entry name" value="PKS_Beta-ketoAc_synthase_dom"/>
</dbReference>
<dbReference type="CDD" id="cd00833">
    <property type="entry name" value="PKS"/>
    <property type="match status" value="1"/>
</dbReference>
<evidence type="ECO:0000256" key="34">
    <source>
        <dbReference type="ARBA" id="ARBA00048704"/>
    </source>
</evidence>
<comment type="catalytic activity">
    <reaction evidence="39">
        <text>3-oxododecanoyl-[ACP] + NADPH + H(+) = (3R)-hydroxydodecanoyl-[ACP] + NADP(+)</text>
        <dbReference type="Rhea" id="RHEA:41872"/>
        <dbReference type="Rhea" id="RHEA-COMP:9641"/>
        <dbReference type="Rhea" id="RHEA-COMP:9642"/>
        <dbReference type="ChEBI" id="CHEBI:15378"/>
        <dbReference type="ChEBI" id="CHEBI:57783"/>
        <dbReference type="ChEBI" id="CHEBI:58349"/>
        <dbReference type="ChEBI" id="CHEBI:78469"/>
        <dbReference type="ChEBI" id="CHEBI:78470"/>
    </reaction>
    <physiologicalReaction direction="left-to-right" evidence="39">
        <dbReference type="Rhea" id="RHEA:41873"/>
    </physiologicalReaction>
</comment>
<comment type="catalytic activity">
    <reaction evidence="18">
        <text>3-oxodecanoyl-[ACP] + NADPH + H(+) = (3R)-hydroxydecanoyl-[ACP] + NADP(+)</text>
        <dbReference type="Rhea" id="RHEA:41856"/>
        <dbReference type="Rhea" id="RHEA-COMP:9637"/>
        <dbReference type="Rhea" id="RHEA-COMP:9638"/>
        <dbReference type="ChEBI" id="CHEBI:15378"/>
        <dbReference type="ChEBI" id="CHEBI:57783"/>
        <dbReference type="ChEBI" id="CHEBI:58349"/>
        <dbReference type="ChEBI" id="CHEBI:78464"/>
        <dbReference type="ChEBI" id="CHEBI:78466"/>
    </reaction>
    <physiologicalReaction direction="left-to-right" evidence="18">
        <dbReference type="Rhea" id="RHEA:41857"/>
    </physiologicalReaction>
</comment>
<dbReference type="SUPFAM" id="SSF55048">
    <property type="entry name" value="Probable ACP-binding domain of malonyl-CoA ACP transacylase"/>
    <property type="match status" value="1"/>
</dbReference>
<dbReference type="Pfam" id="PF16197">
    <property type="entry name" value="KAsynt_C_assoc"/>
    <property type="match status" value="1"/>
</dbReference>
<dbReference type="GO" id="GO:0006633">
    <property type="term" value="P:fatty acid biosynthetic process"/>
    <property type="evidence" value="ECO:0007669"/>
    <property type="project" value="UniProtKB-UniPathway"/>
</dbReference>
<feature type="domain" description="Ketosynthase family 3 (KS3)" evidence="46">
    <location>
        <begin position="75"/>
        <end position="667"/>
    </location>
</feature>
<dbReference type="InterPro" id="IPR001031">
    <property type="entry name" value="Thioesterase"/>
</dbReference>
<evidence type="ECO:0000256" key="19">
    <source>
        <dbReference type="ARBA" id="ARBA00047451"/>
    </source>
</evidence>
<dbReference type="Pfam" id="PF00698">
    <property type="entry name" value="Acyl_transf_1"/>
    <property type="match status" value="1"/>
</dbReference>
<reference evidence="48" key="1">
    <citation type="submission" date="2020-11" db="EMBL/GenBank/DDBJ databases">
        <authorList>
            <person name="Tran Van P."/>
        </authorList>
    </citation>
    <scope>NUCLEOTIDE SEQUENCE</scope>
</reference>
<evidence type="ECO:0000256" key="17">
    <source>
        <dbReference type="ARBA" id="ARBA00047400"/>
    </source>
</evidence>
<dbReference type="Pfam" id="PF00109">
    <property type="entry name" value="ketoacyl-synt"/>
    <property type="match status" value="2"/>
</dbReference>
<evidence type="ECO:0000256" key="41">
    <source>
        <dbReference type="ARBA" id="ARBA00049422"/>
    </source>
</evidence>
<evidence type="ECO:0000256" key="29">
    <source>
        <dbReference type="ARBA" id="ARBA00048420"/>
    </source>
</evidence>
<evidence type="ECO:0000256" key="20">
    <source>
        <dbReference type="ARBA" id="ARBA00047500"/>
    </source>
</evidence>
<comment type="catalytic activity">
    <reaction evidence="30">
        <text>a fatty acyl-[ACP] + malonyl-[ACP] + H(+) = a 3-oxoacyl-[ACP] + holo-[ACP] + CO2</text>
        <dbReference type="Rhea" id="RHEA:22836"/>
        <dbReference type="Rhea" id="RHEA-COMP:9623"/>
        <dbReference type="Rhea" id="RHEA-COMP:9685"/>
        <dbReference type="Rhea" id="RHEA-COMP:9916"/>
        <dbReference type="Rhea" id="RHEA-COMP:14125"/>
        <dbReference type="ChEBI" id="CHEBI:15378"/>
        <dbReference type="ChEBI" id="CHEBI:16526"/>
        <dbReference type="ChEBI" id="CHEBI:64479"/>
        <dbReference type="ChEBI" id="CHEBI:78449"/>
        <dbReference type="ChEBI" id="CHEBI:78776"/>
        <dbReference type="ChEBI" id="CHEBI:138651"/>
        <dbReference type="EC" id="2.3.1.41"/>
    </reaction>
    <physiologicalReaction direction="left-to-right" evidence="30">
        <dbReference type="Rhea" id="RHEA:22837"/>
    </physiologicalReaction>
</comment>
<evidence type="ECO:0000256" key="31">
    <source>
        <dbReference type="ARBA" id="ARBA00048571"/>
    </source>
</evidence>
<comment type="catalytic activity">
    <reaction evidence="24">
        <text>3-oxobutanoyl-[ACP] + NADPH + H(+) = (3R)-hydroxybutanoyl-[ACP] + NADP(+)</text>
        <dbReference type="Rhea" id="RHEA:41804"/>
        <dbReference type="Rhea" id="RHEA-COMP:9625"/>
        <dbReference type="Rhea" id="RHEA-COMP:9626"/>
        <dbReference type="ChEBI" id="CHEBI:15378"/>
        <dbReference type="ChEBI" id="CHEBI:57783"/>
        <dbReference type="ChEBI" id="CHEBI:58349"/>
        <dbReference type="ChEBI" id="CHEBI:78450"/>
        <dbReference type="ChEBI" id="CHEBI:78451"/>
    </reaction>
    <physiologicalReaction direction="left-to-right" evidence="24">
        <dbReference type="Rhea" id="RHEA:41805"/>
    </physiologicalReaction>
</comment>
<comment type="catalytic activity">
    <reaction evidence="27">
        <text>(2E)-dodecenoyl-[ACP] + NADPH + H(+) = dodecanoyl-[ACP] + NADP(+)</text>
        <dbReference type="Rhea" id="RHEA:41880"/>
        <dbReference type="Rhea" id="RHEA-COMP:9643"/>
        <dbReference type="Rhea" id="RHEA-COMP:9644"/>
        <dbReference type="ChEBI" id="CHEBI:15378"/>
        <dbReference type="ChEBI" id="CHEBI:57783"/>
        <dbReference type="ChEBI" id="CHEBI:58349"/>
        <dbReference type="ChEBI" id="CHEBI:65264"/>
        <dbReference type="ChEBI" id="CHEBI:78472"/>
    </reaction>
    <physiologicalReaction direction="left-to-right" evidence="27">
        <dbReference type="Rhea" id="RHEA:41881"/>
    </physiologicalReaction>
</comment>
<comment type="catalytic activity">
    <reaction evidence="9">
        <text>a (3R)-hydroxyacyl-[ACP] = a (2E)-enoyl-[ACP] + H2O</text>
        <dbReference type="Rhea" id="RHEA:13097"/>
        <dbReference type="Rhea" id="RHEA-COMP:9925"/>
        <dbReference type="Rhea" id="RHEA-COMP:9945"/>
        <dbReference type="ChEBI" id="CHEBI:15377"/>
        <dbReference type="ChEBI" id="CHEBI:78784"/>
        <dbReference type="ChEBI" id="CHEBI:78827"/>
        <dbReference type="EC" id="4.2.1.59"/>
    </reaction>
    <physiologicalReaction direction="left-to-right" evidence="9">
        <dbReference type="Rhea" id="RHEA:13098"/>
    </physiologicalReaction>
</comment>
<comment type="catalytic activity">
    <reaction evidence="13">
        <text>(3R)-hydroxybutanoyl-[ACP] = (2E)-butenoyl-[ACP] + H2O</text>
        <dbReference type="Rhea" id="RHEA:41808"/>
        <dbReference type="Rhea" id="RHEA-COMP:9626"/>
        <dbReference type="Rhea" id="RHEA-COMP:9627"/>
        <dbReference type="ChEBI" id="CHEBI:15377"/>
        <dbReference type="ChEBI" id="CHEBI:78451"/>
        <dbReference type="ChEBI" id="CHEBI:78453"/>
    </reaction>
    <physiologicalReaction direction="left-to-right" evidence="13">
        <dbReference type="Rhea" id="RHEA:41809"/>
    </physiologicalReaction>
</comment>
<evidence type="ECO:0000256" key="10">
    <source>
        <dbReference type="ARBA" id="ARBA00023398"/>
    </source>
</evidence>
<evidence type="ECO:0000256" key="5">
    <source>
        <dbReference type="ARBA" id="ARBA00023332"/>
    </source>
</evidence>
<evidence type="ECO:0000256" key="1">
    <source>
        <dbReference type="ARBA" id="ARBA00005189"/>
    </source>
</evidence>
<comment type="catalytic activity">
    <reaction evidence="23">
        <text>(2E)-hexenoyl-[ACP] + NADPH + H(+) = hexanoyl-[ACP] + NADP(+)</text>
        <dbReference type="Rhea" id="RHEA:41832"/>
        <dbReference type="Rhea" id="RHEA-COMP:9631"/>
        <dbReference type="Rhea" id="RHEA-COMP:9632"/>
        <dbReference type="ChEBI" id="CHEBI:15378"/>
        <dbReference type="ChEBI" id="CHEBI:57783"/>
        <dbReference type="ChEBI" id="CHEBI:58349"/>
        <dbReference type="ChEBI" id="CHEBI:78458"/>
        <dbReference type="ChEBI" id="CHEBI:78459"/>
    </reaction>
    <physiologicalReaction direction="left-to-right" evidence="23">
        <dbReference type="Rhea" id="RHEA:41833"/>
    </physiologicalReaction>
</comment>
<evidence type="ECO:0000256" key="6">
    <source>
        <dbReference type="ARBA" id="ARBA00023351"/>
    </source>
</evidence>
<comment type="pathway">
    <text evidence="1">Lipid metabolism.</text>
</comment>
<dbReference type="InterPro" id="IPR020843">
    <property type="entry name" value="ER"/>
</dbReference>
<evidence type="ECO:0000256" key="24">
    <source>
        <dbReference type="ARBA" id="ARBA00047953"/>
    </source>
</evidence>
<dbReference type="PROSITE" id="PS52004">
    <property type="entry name" value="KS3_2"/>
    <property type="match status" value="1"/>
</dbReference>
<dbReference type="Pfam" id="PF00975">
    <property type="entry name" value="Thioesterase"/>
    <property type="match status" value="1"/>
</dbReference>
<evidence type="ECO:0000256" key="11">
    <source>
        <dbReference type="ARBA" id="ARBA00023399"/>
    </source>
</evidence>
<comment type="catalytic activity">
    <reaction evidence="6">
        <text>(3R)-hydroxydodecanoyl-[ACP] = (2E)-dodecenoyl-[ACP] + H2O</text>
        <dbReference type="Rhea" id="RHEA:41876"/>
        <dbReference type="Rhea" id="RHEA-COMP:9642"/>
        <dbReference type="Rhea" id="RHEA-COMP:9643"/>
        <dbReference type="ChEBI" id="CHEBI:15377"/>
        <dbReference type="ChEBI" id="CHEBI:78470"/>
        <dbReference type="ChEBI" id="CHEBI:78472"/>
    </reaction>
    <physiologicalReaction direction="left-to-right" evidence="6">
        <dbReference type="Rhea" id="RHEA:41877"/>
    </physiologicalReaction>
</comment>
<comment type="catalytic activity">
    <reaction evidence="43">
        <text>(2E)-decenoyl-[ACP] + NADPH + H(+) = decanoyl-[ACP] + NADP(+)</text>
        <dbReference type="Rhea" id="RHEA:41864"/>
        <dbReference type="Rhea" id="RHEA-COMP:9639"/>
        <dbReference type="Rhea" id="RHEA-COMP:9640"/>
        <dbReference type="ChEBI" id="CHEBI:15378"/>
        <dbReference type="ChEBI" id="CHEBI:57783"/>
        <dbReference type="ChEBI" id="CHEBI:58349"/>
        <dbReference type="ChEBI" id="CHEBI:78467"/>
        <dbReference type="ChEBI" id="CHEBI:78468"/>
    </reaction>
    <physiologicalReaction direction="left-to-right" evidence="43">
        <dbReference type="Rhea" id="RHEA:41865"/>
    </physiologicalReaction>
</comment>
<proteinExistence type="predicted"/>
<comment type="catalytic activity">
    <reaction evidence="28">
        <text>tetradecanoyl-[ACP] + H2O = tetradecanoate + holo-[ACP] + H(+)</text>
        <dbReference type="Rhea" id="RHEA:30123"/>
        <dbReference type="Rhea" id="RHEA-COMP:9648"/>
        <dbReference type="Rhea" id="RHEA-COMP:9685"/>
        <dbReference type="ChEBI" id="CHEBI:15377"/>
        <dbReference type="ChEBI" id="CHEBI:15378"/>
        <dbReference type="ChEBI" id="CHEBI:30807"/>
        <dbReference type="ChEBI" id="CHEBI:64479"/>
        <dbReference type="ChEBI" id="CHEBI:78477"/>
        <dbReference type="EC" id="3.1.2.14"/>
    </reaction>
    <physiologicalReaction direction="left-to-right" evidence="28">
        <dbReference type="Rhea" id="RHEA:30124"/>
    </physiologicalReaction>
</comment>
<evidence type="ECO:0000256" key="2">
    <source>
        <dbReference type="ARBA" id="ARBA00022799"/>
    </source>
</evidence>
<dbReference type="InterPro" id="IPR049900">
    <property type="entry name" value="PKS_mFAS_DH"/>
</dbReference>
<comment type="catalytic activity">
    <reaction evidence="40">
        <text>3-oxohexadecanoyl-[ACP] + NADPH + H(+) = (3R)-hydroxyhexadecanoyl-[ACP] + NADP(+)</text>
        <dbReference type="Rhea" id="RHEA:41904"/>
        <dbReference type="Rhea" id="RHEA-COMP:9649"/>
        <dbReference type="Rhea" id="RHEA-COMP:9650"/>
        <dbReference type="ChEBI" id="CHEBI:15378"/>
        <dbReference type="ChEBI" id="CHEBI:57783"/>
        <dbReference type="ChEBI" id="CHEBI:58349"/>
        <dbReference type="ChEBI" id="CHEBI:78478"/>
        <dbReference type="ChEBI" id="CHEBI:78480"/>
    </reaction>
    <physiologicalReaction direction="left-to-right" evidence="40">
        <dbReference type="Rhea" id="RHEA:41905"/>
    </physiologicalReaction>
</comment>
<evidence type="ECO:0000256" key="23">
    <source>
        <dbReference type="ARBA" id="ARBA00047897"/>
    </source>
</evidence>
<dbReference type="PANTHER" id="PTHR43775:SF23">
    <property type="entry name" value="FATTY ACID SYNTHASE 3"/>
    <property type="match status" value="1"/>
</dbReference>
<evidence type="ECO:0000256" key="9">
    <source>
        <dbReference type="ARBA" id="ARBA00023394"/>
    </source>
</evidence>
<evidence type="ECO:0000256" key="35">
    <source>
        <dbReference type="ARBA" id="ARBA00048935"/>
    </source>
</evidence>
<dbReference type="PANTHER" id="PTHR43775">
    <property type="entry name" value="FATTY ACID SYNTHASE"/>
    <property type="match status" value="1"/>
</dbReference>
<comment type="catalytic activity">
    <reaction evidence="17">
        <text>a (3R)-hydroxyacyl-[ACP] + NADP(+) = a 3-oxoacyl-[ACP] + NADPH + H(+)</text>
        <dbReference type="Rhea" id="RHEA:17397"/>
        <dbReference type="Rhea" id="RHEA-COMP:9916"/>
        <dbReference type="Rhea" id="RHEA-COMP:9945"/>
        <dbReference type="ChEBI" id="CHEBI:15378"/>
        <dbReference type="ChEBI" id="CHEBI:57783"/>
        <dbReference type="ChEBI" id="CHEBI:58349"/>
        <dbReference type="ChEBI" id="CHEBI:78776"/>
        <dbReference type="ChEBI" id="CHEBI:78827"/>
        <dbReference type="EC" id="1.1.1.100"/>
    </reaction>
    <physiologicalReaction direction="right-to-left" evidence="17">
        <dbReference type="Rhea" id="RHEA:17399"/>
    </physiologicalReaction>
</comment>
<comment type="catalytic activity">
    <reaction evidence="42">
        <text>butanoyl-[ACP] + malonyl-[ACP] + H(+) = 3-oxohexanoyl-[ACP] + holo-[ACP] + CO2</text>
        <dbReference type="Rhea" id="RHEA:41820"/>
        <dbReference type="Rhea" id="RHEA-COMP:9623"/>
        <dbReference type="Rhea" id="RHEA-COMP:9628"/>
        <dbReference type="Rhea" id="RHEA-COMP:9629"/>
        <dbReference type="Rhea" id="RHEA-COMP:9685"/>
        <dbReference type="ChEBI" id="CHEBI:15378"/>
        <dbReference type="ChEBI" id="CHEBI:16526"/>
        <dbReference type="ChEBI" id="CHEBI:64479"/>
        <dbReference type="ChEBI" id="CHEBI:78449"/>
        <dbReference type="ChEBI" id="CHEBI:78454"/>
        <dbReference type="ChEBI" id="CHEBI:78456"/>
    </reaction>
    <physiologicalReaction direction="left-to-right" evidence="42">
        <dbReference type="Rhea" id="RHEA:41821"/>
    </physiologicalReaction>
</comment>
<dbReference type="Gene3D" id="3.40.50.720">
    <property type="entry name" value="NAD(P)-binding Rossmann-like Domain"/>
    <property type="match status" value="1"/>
</dbReference>
<evidence type="ECO:0000256" key="4">
    <source>
        <dbReference type="ARBA" id="ARBA00022990"/>
    </source>
</evidence>
<dbReference type="SUPFAM" id="SSF52151">
    <property type="entry name" value="FabD/lysophospholipase-like"/>
    <property type="match status" value="1"/>
</dbReference>
<keyword evidence="3" id="KW-0663">Pyridoxal phosphate</keyword>
<dbReference type="SMART" id="SM00825">
    <property type="entry name" value="PKS_KS"/>
    <property type="match status" value="1"/>
</dbReference>
<dbReference type="InterPro" id="IPR016036">
    <property type="entry name" value="Malonyl_transacylase_ACP-bd"/>
</dbReference>
<evidence type="ECO:0000256" key="7">
    <source>
        <dbReference type="ARBA" id="ARBA00023373"/>
    </source>
</evidence>
<evidence type="ECO:0000256" key="28">
    <source>
        <dbReference type="ARBA" id="ARBA00048289"/>
    </source>
</evidence>
<comment type="catalytic activity">
    <reaction evidence="31">
        <text>3-oxohexanoyl-[ACP] + NADPH + H(+) = (3R)-hydroxyhexanoyl-[ACP] + NADP(+)</text>
        <dbReference type="Rhea" id="RHEA:41824"/>
        <dbReference type="Rhea" id="RHEA-COMP:9629"/>
        <dbReference type="Rhea" id="RHEA-COMP:9630"/>
        <dbReference type="ChEBI" id="CHEBI:15378"/>
        <dbReference type="ChEBI" id="CHEBI:57783"/>
        <dbReference type="ChEBI" id="CHEBI:58349"/>
        <dbReference type="ChEBI" id="CHEBI:78456"/>
        <dbReference type="ChEBI" id="CHEBI:78457"/>
    </reaction>
    <physiologicalReaction direction="left-to-right" evidence="31">
        <dbReference type="Rhea" id="RHEA:41825"/>
    </physiologicalReaction>
</comment>
<dbReference type="InterPro" id="IPR036291">
    <property type="entry name" value="NAD(P)-bd_dom_sf"/>
</dbReference>
<evidence type="ECO:0000256" key="42">
    <source>
        <dbReference type="ARBA" id="ARBA00049449"/>
    </source>
</evidence>
<sequence length="2430" mass="271486">MKSGLSEISAQMECCEIWAQPARLPQIAGRPRSSGAPAYDSPLRVMPPNSWKTVVKWGTCCFRAMVELSGCNSSEDDVVISGIGGRFPLSENMSELEYHLFNKTPMVKNVEDLNWNRDDLGVPDCIGRMKDLNKFDTSYFGISPIMTKHMDPMTRITLETTFEAIVDSVRPGGDVLVALHRQQWRRLKRIPTNYIEAVVIFATTAARSLRGGKGGGALNQFPVYELISFMDEKEEGNNPVDLKNTQTSIFVGSNISDSESTWLFIGATENGFSIIGHNRSMLANRISYWLNTNGPSYAYVTTETAGLDGITMAYEAIKSGRCVAAVVGTVTLVMHPESLYQHNKMNLLSKDGQCRSFDADFGSWWDQRGLIVYPSCAPCSLCLPPCLAGRQRHSHLAGGLEGPRGCGEEGGDNSGRPRRFSSWFSTDESGSRQCECVDQCGHCVSREWTSESSVSTSEYSICVARARVVCMALGPVAGCRDGFARSDSCVVLYLQKARDAKRIYATVVHSDKEYFGDRKAGLVRPLDDPLISLLTRFYDKCGIDPSEIVFLEANGCGVKVYDEEEFKAIEKVLLNRRRTPLLVGSVKSNLGHSDAASAFCSVAKVLIAMETGYIPPNLNYNKPASFIPALLDGRIKVMTEKTKWDGGLVALNSIGSTGSYAHTLLRSYTKDKPQDNNPKDGVPRIVCVSGRTEEGITKVIDKLKSMPVDIEFIRLLHDIHSSNIINHNYRGYILLPTGDTTNTEWKHFNGSFRPLWFVFSGMGSQWVGMGQHLMKLPVLAATLEKCHNILVPFGIDLLHILTTDDSTIFNNILHSFVGIASIQMALVELLRLLNIVPDGLIGHSVGELGCAYADGCFSAEQMILAAYYRGMASLETELINGSMAAIGLSSHKVKDLCPPGIDVACHNSGESSTISGPTEEINTFVAELKEKGIFAKAVNVSNIAYHSRYIKPAAPKLLEYLKKIIPYPKPRSSKWFSTSVPESDWDSTLAKFSSAEYHTNNLLSSVLFEETSKHIPKHAITIEIAPHGLLQAILRRSLGPDCINISLTQRGNQHGLEFLLNAVGKMYLHGICPRVHELYPVVKYPVSRGTPSIGSLVSWDHTDTWHTASQVDMSGQTFGEHQITISLNRGDGLFLKGCRINDRIIYPASACLKTIWLNLALSLRRKYSNMPIVMENVRFYKVLEITEKESLGFTLSIQKGTGDFEIFENKRPLVTGQIRIPENAAAEFSKNISVPSEDSTNLTGEDVYSELKHRGYHYSGQFKGILNAQIGHEGSTSVIEWSNDWLLFLDSLIQLAILHKGEDSQQMQLPVSFQKVIIDPLRHPEKREQKAIYQKFSNILTCGGVEIRGIELFKLTTENYNSIKLDTFRFLSHSNPQLKSSSEFLDVVIQLLIENHAMILYDKIEIVEIISKDVTCSLGPRVNSIFESYPRVKFQLNTVFSENILQLNKDKQISLILANKDTAMQAASITNGAFLLARFETSQELNFGQELVVIIQQQFEDGYWMLLKKVVPVNDRSSVIHLSTEALVSPGQLRSSLNVGKDSGTKVYVVAQNQNIQDVETFVTHIYKNLKSEYARYVFVLDQSSTTFSPTGRLFRDQLSQDLTVNVYFNGSWGSLRHLPLPQSAAPKPSTLQKLRPYLSLKDWDLSFISLNYEDWCLNRSRTELPPDIGVVDLSGWSPEGKRVMALAHKKDPNIHFKTNPHLIWSIPDSWSLEDAATVPLPYAMAYYGLVLKAAVKATESILVHGGHSSMGQAFLAVAIQLELVPYTTVTNTQQKEFIRTRFPQILESNIYKIHDKQLPMNIMKETEAKGIDIIVNCLQGQIIQSYINCLAYYGRFLNLCMADMQQNQLLGMQFFLRNTGFFGVLPDHLFDINPSWCEWLHSLVEKGIDSGVVKPFARKVFTFFQEDEALRTLNDDYYNGRVLINIKNTQNLQKRNSELVQNEISLKFMFNPEKSCIIVGGRPEDCLNVVEWLSIRGARLFTICSHNRPTSVLIKRRARLLCSYYHVRINIVPTDKTTSLQGTKQLIQEATISAPLGFVCAVSLDNFSSLHNLDVASRNVDSLVHFISLLNPGSENVSKARRKAGLPMVDIQWSEYQKNNEMSQVLVALDVLLNRTQPESVVFISLKGTKTQSIYDVSEVNLSLLLPYSLKEFEKLSEDLASKESSQLVEVSSLSPGLNIVQEVPPIYFIPGLQSSTKELLEPLSKNLMYPTLGVRLPGGQISIQDMAAQVSKSIRAVQKDGPYNIVGASWGAIVAMELARELEDQGQKTQLFILDGAPETTQSMARQLGEGHQLQVNLLTRLLNITSNKVYEELIHLSSWEDRLCRSLMEINSLRPEMKHSLSEAVNTVYHRVNQLLEYKPHESLLQGHVSLIRPKGSKDDDNLGLDKYFKQSVSINIVNGDHRTILSDRKTANIISDKTMVDLYCRS</sequence>
<comment type="catalytic activity">
    <reaction evidence="32">
        <text>a 2,3-saturated acyl-[ACP] + NADP(+) = a (2E)-enoyl-[ACP] + NADPH + H(+)</text>
        <dbReference type="Rhea" id="RHEA:22564"/>
        <dbReference type="Rhea" id="RHEA-COMP:9925"/>
        <dbReference type="Rhea" id="RHEA-COMP:9926"/>
        <dbReference type="ChEBI" id="CHEBI:15378"/>
        <dbReference type="ChEBI" id="CHEBI:57783"/>
        <dbReference type="ChEBI" id="CHEBI:58349"/>
        <dbReference type="ChEBI" id="CHEBI:78784"/>
        <dbReference type="ChEBI" id="CHEBI:78785"/>
        <dbReference type="EC" id="1.3.1.39"/>
    </reaction>
    <physiologicalReaction direction="right-to-left" evidence="32">
        <dbReference type="Rhea" id="RHEA:22566"/>
    </physiologicalReaction>
</comment>
<comment type="catalytic activity">
    <reaction evidence="35">
        <text>3-oxotetradecanoyl-[ACP] + NADPH + H(+) = (3R)-hydroxytetradecanoyl-[ACP] + NADP(+)</text>
        <dbReference type="Rhea" id="RHEA:41888"/>
        <dbReference type="Rhea" id="RHEA-COMP:9645"/>
        <dbReference type="Rhea" id="RHEA-COMP:9646"/>
        <dbReference type="ChEBI" id="CHEBI:15378"/>
        <dbReference type="ChEBI" id="CHEBI:57783"/>
        <dbReference type="ChEBI" id="CHEBI:58349"/>
        <dbReference type="ChEBI" id="CHEBI:78473"/>
        <dbReference type="ChEBI" id="CHEBI:78474"/>
    </reaction>
    <physiologicalReaction direction="left-to-right" evidence="35">
        <dbReference type="Rhea" id="RHEA:41889"/>
    </physiologicalReaction>
</comment>
<dbReference type="Gene3D" id="3.90.180.10">
    <property type="entry name" value="Medium-chain alcohol dehydrogenases, catalytic domain"/>
    <property type="match status" value="1"/>
</dbReference>
<dbReference type="SUPFAM" id="SSF53474">
    <property type="entry name" value="alpha/beta-Hydrolases"/>
    <property type="match status" value="1"/>
</dbReference>
<dbReference type="SUPFAM" id="SSF50129">
    <property type="entry name" value="GroES-like"/>
    <property type="match status" value="1"/>
</dbReference>
<dbReference type="GO" id="GO:0004316">
    <property type="term" value="F:3-oxoacyl-[acyl-carrier-protein] reductase (NADPH) activity"/>
    <property type="evidence" value="ECO:0007669"/>
    <property type="project" value="UniProtKB-EC"/>
</dbReference>
<evidence type="ECO:0000256" key="39">
    <source>
        <dbReference type="ARBA" id="ARBA00049263"/>
    </source>
</evidence>
<accession>A0A7R9HLX5</accession>
<comment type="catalytic activity">
    <reaction evidence="41">
        <text>3-oxooctanoyl-[ACP] + NADPH + H(+) = (3R)-hydroxyoctanoyl-[ACP] + NADP(+)</text>
        <dbReference type="Rhea" id="RHEA:41840"/>
        <dbReference type="Rhea" id="RHEA-COMP:9633"/>
        <dbReference type="Rhea" id="RHEA-COMP:9634"/>
        <dbReference type="ChEBI" id="CHEBI:15378"/>
        <dbReference type="ChEBI" id="CHEBI:57783"/>
        <dbReference type="ChEBI" id="CHEBI:58349"/>
        <dbReference type="ChEBI" id="CHEBI:78460"/>
        <dbReference type="ChEBI" id="CHEBI:78461"/>
    </reaction>
    <physiologicalReaction direction="left-to-right" evidence="41">
        <dbReference type="Rhea" id="RHEA:41841"/>
    </physiologicalReaction>
</comment>
<dbReference type="InterPro" id="IPR014043">
    <property type="entry name" value="Acyl_transferase_dom"/>
</dbReference>
<name>A0A7R9HLX5_9NEOP</name>
<evidence type="ECO:0000256" key="15">
    <source>
        <dbReference type="ARBA" id="ARBA00047300"/>
    </source>
</evidence>
<evidence type="ECO:0000256" key="43">
    <source>
        <dbReference type="ARBA" id="ARBA00049521"/>
    </source>
</evidence>
<dbReference type="GO" id="GO:0004312">
    <property type="term" value="F:fatty acid synthase activity"/>
    <property type="evidence" value="ECO:0007669"/>
    <property type="project" value="TreeGrafter"/>
</dbReference>
<dbReference type="UniPathway" id="UPA00094"/>
<dbReference type="Pfam" id="PF21149">
    <property type="entry name" value="FAS_pseudo-KR"/>
    <property type="match status" value="1"/>
</dbReference>
<dbReference type="InterPro" id="IPR016035">
    <property type="entry name" value="Acyl_Trfase/lysoPLipase"/>
</dbReference>
<comment type="catalytic activity">
    <reaction evidence="29">
        <text>(2E)-octenoyl-[ACP] + NADPH + H(+) = octanoyl-[ACP] + NADP(+)</text>
        <dbReference type="Rhea" id="RHEA:41848"/>
        <dbReference type="Rhea" id="RHEA-COMP:9635"/>
        <dbReference type="Rhea" id="RHEA-COMP:9636"/>
        <dbReference type="ChEBI" id="CHEBI:15378"/>
        <dbReference type="ChEBI" id="CHEBI:57783"/>
        <dbReference type="ChEBI" id="CHEBI:58349"/>
        <dbReference type="ChEBI" id="CHEBI:78462"/>
        <dbReference type="ChEBI" id="CHEBI:78463"/>
    </reaction>
    <physiologicalReaction direction="left-to-right" evidence="29">
        <dbReference type="Rhea" id="RHEA:41849"/>
    </physiologicalReaction>
</comment>
<evidence type="ECO:0000256" key="37">
    <source>
        <dbReference type="ARBA" id="ARBA00049109"/>
    </source>
</evidence>
<dbReference type="GO" id="GO:0016297">
    <property type="term" value="F:fatty acyl-[ACP] hydrolase activity"/>
    <property type="evidence" value="ECO:0007669"/>
    <property type="project" value="UniProtKB-EC"/>
</dbReference>
<dbReference type="Gene3D" id="3.30.70.3290">
    <property type="match status" value="1"/>
</dbReference>
<comment type="catalytic activity">
    <reaction evidence="44">
        <text>octanoyl-[ACP] + malonyl-[ACP] + H(+) = 3-oxodecanoyl-[ACP] + holo-[ACP] + CO2</text>
        <dbReference type="Rhea" id="RHEA:41852"/>
        <dbReference type="Rhea" id="RHEA-COMP:9623"/>
        <dbReference type="Rhea" id="RHEA-COMP:9636"/>
        <dbReference type="Rhea" id="RHEA-COMP:9637"/>
        <dbReference type="Rhea" id="RHEA-COMP:9685"/>
        <dbReference type="ChEBI" id="CHEBI:15378"/>
        <dbReference type="ChEBI" id="CHEBI:16526"/>
        <dbReference type="ChEBI" id="CHEBI:64479"/>
        <dbReference type="ChEBI" id="CHEBI:78449"/>
        <dbReference type="ChEBI" id="CHEBI:78463"/>
        <dbReference type="ChEBI" id="CHEBI:78464"/>
    </reaction>
    <physiologicalReaction direction="left-to-right" evidence="44">
        <dbReference type="Rhea" id="RHEA:41853"/>
    </physiologicalReaction>
</comment>
<evidence type="ECO:0000256" key="25">
    <source>
        <dbReference type="ARBA" id="ARBA00047961"/>
    </source>
</evidence>
<comment type="catalytic activity">
    <reaction evidence="34">
        <text>hexadecanoyl-[ACP] + H2O = hexadecanoate + holo-[ACP] + H(+)</text>
        <dbReference type="Rhea" id="RHEA:41932"/>
        <dbReference type="Rhea" id="RHEA-COMP:9652"/>
        <dbReference type="Rhea" id="RHEA-COMP:9685"/>
        <dbReference type="ChEBI" id="CHEBI:7896"/>
        <dbReference type="ChEBI" id="CHEBI:15377"/>
        <dbReference type="ChEBI" id="CHEBI:15378"/>
        <dbReference type="ChEBI" id="CHEBI:64479"/>
        <dbReference type="ChEBI" id="CHEBI:78483"/>
        <dbReference type="EC" id="3.1.2.14"/>
    </reaction>
    <physiologicalReaction direction="left-to-right" evidence="34">
        <dbReference type="Rhea" id="RHEA:41933"/>
    </physiologicalReaction>
</comment>
<dbReference type="CDD" id="cd05195">
    <property type="entry name" value="enoyl_red"/>
    <property type="match status" value="1"/>
</dbReference>
<dbReference type="Gene3D" id="3.40.50.1820">
    <property type="entry name" value="alpha/beta hydrolase"/>
    <property type="match status" value="1"/>
</dbReference>
<dbReference type="InterPro" id="IPR016039">
    <property type="entry name" value="Thiolase-like"/>
</dbReference>
<dbReference type="Gene3D" id="3.40.47.10">
    <property type="match status" value="2"/>
</dbReference>
<comment type="catalytic activity">
    <reaction evidence="8">
        <text>(3R)-hydroxydecanoyl-[ACP] = (2E)-decenoyl-[ACP] + H2O</text>
        <dbReference type="Rhea" id="RHEA:41860"/>
        <dbReference type="Rhea" id="RHEA-COMP:9638"/>
        <dbReference type="Rhea" id="RHEA-COMP:9639"/>
        <dbReference type="ChEBI" id="CHEBI:15377"/>
        <dbReference type="ChEBI" id="CHEBI:78466"/>
        <dbReference type="ChEBI" id="CHEBI:78467"/>
    </reaction>
    <physiologicalReaction direction="left-to-right" evidence="8">
        <dbReference type="Rhea" id="RHEA:41861"/>
    </physiologicalReaction>
</comment>
<comment type="catalytic activity">
    <reaction evidence="5">
        <text>(3R)-hydroxyoctanoyl-[ACP] = (2E)-octenoyl-[ACP] + H2O</text>
        <dbReference type="Rhea" id="RHEA:41844"/>
        <dbReference type="Rhea" id="RHEA-COMP:9634"/>
        <dbReference type="Rhea" id="RHEA-COMP:9635"/>
        <dbReference type="ChEBI" id="CHEBI:15377"/>
        <dbReference type="ChEBI" id="CHEBI:78461"/>
        <dbReference type="ChEBI" id="CHEBI:78462"/>
    </reaction>
    <physiologicalReaction direction="left-to-right" evidence="5">
        <dbReference type="Rhea" id="RHEA:41845"/>
    </physiologicalReaction>
</comment>
<dbReference type="GO" id="GO:0004313">
    <property type="term" value="F:[acyl-carrier-protein] S-acetyltransferase activity"/>
    <property type="evidence" value="ECO:0007669"/>
    <property type="project" value="UniProtKB-EC"/>
</dbReference>
<dbReference type="Gene3D" id="3.10.129.110">
    <property type="entry name" value="Polyketide synthase dehydratase"/>
    <property type="match status" value="1"/>
</dbReference>
<evidence type="ECO:0000256" key="45">
    <source>
        <dbReference type="PROSITE-ProRule" id="PRU01363"/>
    </source>
</evidence>
<dbReference type="GO" id="GO:0004315">
    <property type="term" value="F:3-oxoacyl-[acyl-carrier-protein] synthase activity"/>
    <property type="evidence" value="ECO:0007669"/>
    <property type="project" value="UniProtKB-EC"/>
</dbReference>
<evidence type="ECO:0000256" key="22">
    <source>
        <dbReference type="ARBA" id="ARBA00047810"/>
    </source>
</evidence>
<comment type="catalytic activity">
    <reaction evidence="15">
        <text>3-oxooctadecanoyl-[ACP] + NADPH + H(+) = (3R)-hydroxyoctadecanoyl-[ACP] + NADP(+)</text>
        <dbReference type="Rhea" id="RHEA:41920"/>
        <dbReference type="Rhea" id="RHEA-COMP:9653"/>
        <dbReference type="Rhea" id="RHEA-COMP:9654"/>
        <dbReference type="ChEBI" id="CHEBI:15378"/>
        <dbReference type="ChEBI" id="CHEBI:57783"/>
        <dbReference type="ChEBI" id="CHEBI:58349"/>
        <dbReference type="ChEBI" id="CHEBI:78487"/>
        <dbReference type="ChEBI" id="CHEBI:78488"/>
    </reaction>
    <physiologicalReaction direction="left-to-right" evidence="15">
        <dbReference type="Rhea" id="RHEA:41921"/>
    </physiologicalReaction>
</comment>
<evidence type="ECO:0000256" key="40">
    <source>
        <dbReference type="ARBA" id="ARBA00049414"/>
    </source>
</evidence>
<comment type="catalytic activity">
    <reaction evidence="37">
        <text>decanoyl-[ACP] + malonyl-[ACP] + H(+) = 3-oxododecanoyl-[ACP] + holo-[ACP] + CO2</text>
        <dbReference type="Rhea" id="RHEA:41868"/>
        <dbReference type="Rhea" id="RHEA-COMP:9623"/>
        <dbReference type="Rhea" id="RHEA-COMP:9640"/>
        <dbReference type="Rhea" id="RHEA-COMP:9641"/>
        <dbReference type="Rhea" id="RHEA-COMP:9685"/>
        <dbReference type="ChEBI" id="CHEBI:15378"/>
        <dbReference type="ChEBI" id="CHEBI:16526"/>
        <dbReference type="ChEBI" id="CHEBI:64479"/>
        <dbReference type="ChEBI" id="CHEBI:78449"/>
        <dbReference type="ChEBI" id="CHEBI:78468"/>
        <dbReference type="ChEBI" id="CHEBI:78469"/>
    </reaction>
    <physiologicalReaction direction="left-to-right" evidence="37">
        <dbReference type="Rhea" id="RHEA:41869"/>
    </physiologicalReaction>
</comment>
<comment type="catalytic activity">
    <reaction evidence="38">
        <text>(2E)-tetradecenoyl-[ACP] + NADPH + H(+) = tetradecanoyl-[ACP] + NADP(+)</text>
        <dbReference type="Rhea" id="RHEA:41896"/>
        <dbReference type="Rhea" id="RHEA-COMP:9647"/>
        <dbReference type="Rhea" id="RHEA-COMP:9648"/>
        <dbReference type="ChEBI" id="CHEBI:15378"/>
        <dbReference type="ChEBI" id="CHEBI:57783"/>
        <dbReference type="ChEBI" id="CHEBI:58349"/>
        <dbReference type="ChEBI" id="CHEBI:78475"/>
        <dbReference type="ChEBI" id="CHEBI:78477"/>
    </reaction>
    <physiologicalReaction direction="left-to-right" evidence="38">
        <dbReference type="Rhea" id="RHEA:41897"/>
    </physiologicalReaction>
</comment>
<evidence type="ECO:0000256" key="26">
    <source>
        <dbReference type="ARBA" id="ARBA00048051"/>
    </source>
</evidence>
<dbReference type="InterPro" id="IPR014031">
    <property type="entry name" value="Ketoacyl_synth_C"/>
</dbReference>
<comment type="catalytic activity">
    <reaction evidence="33">
        <text>holo-[ACP] + acetyl-CoA = acetyl-[ACP] + CoA</text>
        <dbReference type="Rhea" id="RHEA:41788"/>
        <dbReference type="Rhea" id="RHEA-COMP:9621"/>
        <dbReference type="Rhea" id="RHEA-COMP:9685"/>
        <dbReference type="ChEBI" id="CHEBI:57287"/>
        <dbReference type="ChEBI" id="CHEBI:57288"/>
        <dbReference type="ChEBI" id="CHEBI:64479"/>
        <dbReference type="ChEBI" id="CHEBI:78446"/>
        <dbReference type="EC" id="2.3.1.38"/>
    </reaction>
    <physiologicalReaction direction="left-to-right" evidence="33">
        <dbReference type="Rhea" id="RHEA:41789"/>
    </physiologicalReaction>
</comment>
<protein>
    <submittedName>
        <fullName evidence="48">Uncharacterized protein</fullName>
    </submittedName>
</protein>
<dbReference type="SMART" id="SM00827">
    <property type="entry name" value="PKS_AT"/>
    <property type="match status" value="1"/>
</dbReference>
<comment type="catalytic activity">
    <reaction evidence="19">
        <text>tetradecanoyl-[ACP] + malonyl-[ACP] + H(+) = 3-oxohexadecanoyl-[ACP] + holo-[ACP] + CO2</text>
        <dbReference type="Rhea" id="RHEA:41900"/>
        <dbReference type="Rhea" id="RHEA-COMP:9623"/>
        <dbReference type="Rhea" id="RHEA-COMP:9648"/>
        <dbReference type="Rhea" id="RHEA-COMP:9649"/>
        <dbReference type="Rhea" id="RHEA-COMP:9685"/>
        <dbReference type="ChEBI" id="CHEBI:15378"/>
        <dbReference type="ChEBI" id="CHEBI:16526"/>
        <dbReference type="ChEBI" id="CHEBI:64479"/>
        <dbReference type="ChEBI" id="CHEBI:78449"/>
        <dbReference type="ChEBI" id="CHEBI:78477"/>
        <dbReference type="ChEBI" id="CHEBI:78478"/>
    </reaction>
    <physiologicalReaction direction="left-to-right" evidence="19">
        <dbReference type="Rhea" id="RHEA:41901"/>
    </physiologicalReaction>
</comment>
<dbReference type="InterPro" id="IPR014030">
    <property type="entry name" value="Ketoacyl_synth_N"/>
</dbReference>
<evidence type="ECO:0000256" key="30">
    <source>
        <dbReference type="ARBA" id="ARBA00048506"/>
    </source>
</evidence>
<evidence type="ECO:0000259" key="46">
    <source>
        <dbReference type="PROSITE" id="PS52004"/>
    </source>
</evidence>
<dbReference type="InterPro" id="IPR042104">
    <property type="entry name" value="PKS_dehydratase_sf"/>
</dbReference>
<evidence type="ECO:0000256" key="8">
    <source>
        <dbReference type="ARBA" id="ARBA00023388"/>
    </source>
</evidence>
<keyword evidence="4" id="KW-0007">Acetylation</keyword>
<evidence type="ECO:0000256" key="16">
    <source>
        <dbReference type="ARBA" id="ARBA00047394"/>
    </source>
</evidence>
<dbReference type="InterPro" id="IPR029058">
    <property type="entry name" value="AB_hydrolase_fold"/>
</dbReference>
<comment type="catalytic activity">
    <reaction evidence="26">
        <text>hexadecanoyl-[ACP] + malonyl-[ACP] + H(+) = 3-oxooctadecanoyl-[ACP] + holo-[ACP] + CO2</text>
        <dbReference type="Rhea" id="RHEA:41916"/>
        <dbReference type="Rhea" id="RHEA-COMP:9623"/>
        <dbReference type="Rhea" id="RHEA-COMP:9652"/>
        <dbReference type="Rhea" id="RHEA-COMP:9653"/>
        <dbReference type="Rhea" id="RHEA-COMP:9685"/>
        <dbReference type="ChEBI" id="CHEBI:15378"/>
        <dbReference type="ChEBI" id="CHEBI:16526"/>
        <dbReference type="ChEBI" id="CHEBI:64479"/>
        <dbReference type="ChEBI" id="CHEBI:78449"/>
        <dbReference type="ChEBI" id="CHEBI:78483"/>
        <dbReference type="ChEBI" id="CHEBI:78487"/>
    </reaction>
    <physiologicalReaction direction="left-to-right" evidence="26">
        <dbReference type="Rhea" id="RHEA:41917"/>
    </physiologicalReaction>
</comment>
<comment type="catalytic activity">
    <reaction evidence="21">
        <text>dodecanoyl-[ACP] + malonyl-[ACP] + H(+) = 3-oxotetradecanoyl-[ACP] + holo-[ACP] + CO2</text>
        <dbReference type="Rhea" id="RHEA:41884"/>
        <dbReference type="Rhea" id="RHEA-COMP:9623"/>
        <dbReference type="Rhea" id="RHEA-COMP:9644"/>
        <dbReference type="Rhea" id="RHEA-COMP:9645"/>
        <dbReference type="Rhea" id="RHEA-COMP:9685"/>
        <dbReference type="ChEBI" id="CHEBI:15378"/>
        <dbReference type="ChEBI" id="CHEBI:16526"/>
        <dbReference type="ChEBI" id="CHEBI:64479"/>
        <dbReference type="ChEBI" id="CHEBI:65264"/>
        <dbReference type="ChEBI" id="CHEBI:78449"/>
        <dbReference type="ChEBI" id="CHEBI:78473"/>
    </reaction>
    <physiologicalReaction direction="left-to-right" evidence="21">
        <dbReference type="Rhea" id="RHEA:41885"/>
    </physiologicalReaction>
</comment>
<evidence type="ECO:0000256" key="12">
    <source>
        <dbReference type="ARBA" id="ARBA00023401"/>
    </source>
</evidence>
<evidence type="ECO:0000256" key="3">
    <source>
        <dbReference type="ARBA" id="ARBA00022898"/>
    </source>
</evidence>
<dbReference type="GO" id="GO:0141148">
    <property type="term" value="F:enoyl-[acyl-carrier-protein] reductase (NADPH) activity"/>
    <property type="evidence" value="ECO:0007669"/>
    <property type="project" value="UniProtKB-EC"/>
</dbReference>
<evidence type="ECO:0000256" key="38">
    <source>
        <dbReference type="ARBA" id="ARBA00049171"/>
    </source>
</evidence>
<comment type="catalytic activity">
    <reaction evidence="22">
        <text>(2E)-hexadecenoyl-[ACP] + NADPH + H(+) = hexadecanoyl-[ACP] + NADP(+)</text>
        <dbReference type="Rhea" id="RHEA:41912"/>
        <dbReference type="Rhea" id="RHEA-COMP:9651"/>
        <dbReference type="Rhea" id="RHEA-COMP:9652"/>
        <dbReference type="ChEBI" id="CHEBI:15378"/>
        <dbReference type="ChEBI" id="CHEBI:57783"/>
        <dbReference type="ChEBI" id="CHEBI:58349"/>
        <dbReference type="ChEBI" id="CHEBI:78481"/>
        <dbReference type="ChEBI" id="CHEBI:78483"/>
    </reaction>
    <physiologicalReaction direction="left-to-right" evidence="22">
        <dbReference type="Rhea" id="RHEA:41913"/>
    </physiologicalReaction>
</comment>
<comment type="catalytic activity">
    <reaction evidence="36">
        <text>(2E)-octadecenoyl-[ACP] + NADPH + H(+) = octadecanoyl-[ACP] + NADP(+)</text>
        <dbReference type="Rhea" id="RHEA:41928"/>
        <dbReference type="Rhea" id="RHEA-COMP:9655"/>
        <dbReference type="Rhea" id="RHEA-COMP:9656"/>
        <dbReference type="ChEBI" id="CHEBI:15378"/>
        <dbReference type="ChEBI" id="CHEBI:57783"/>
        <dbReference type="ChEBI" id="CHEBI:58349"/>
        <dbReference type="ChEBI" id="CHEBI:78489"/>
        <dbReference type="ChEBI" id="CHEBI:78495"/>
    </reaction>
    <physiologicalReaction direction="left-to-right" evidence="36">
        <dbReference type="Rhea" id="RHEA:41929"/>
    </physiologicalReaction>
</comment>
<dbReference type="GO" id="GO:0019171">
    <property type="term" value="F:(3R)-hydroxyacyl-[acyl-carrier-protein] dehydratase activity"/>
    <property type="evidence" value="ECO:0007669"/>
    <property type="project" value="UniProtKB-EC"/>
</dbReference>
<comment type="catalytic activity">
    <reaction evidence="16">
        <text>hexanoyl-[ACP] + malonyl-[ACP] + H(+) = 3-oxooctanoyl-[ACP] + holo-[ACP] + CO2</text>
        <dbReference type="Rhea" id="RHEA:41836"/>
        <dbReference type="Rhea" id="RHEA-COMP:9623"/>
        <dbReference type="Rhea" id="RHEA-COMP:9632"/>
        <dbReference type="Rhea" id="RHEA-COMP:9633"/>
        <dbReference type="Rhea" id="RHEA-COMP:9685"/>
        <dbReference type="ChEBI" id="CHEBI:15378"/>
        <dbReference type="ChEBI" id="CHEBI:16526"/>
        <dbReference type="ChEBI" id="CHEBI:64479"/>
        <dbReference type="ChEBI" id="CHEBI:78449"/>
        <dbReference type="ChEBI" id="CHEBI:78459"/>
        <dbReference type="ChEBI" id="CHEBI:78460"/>
    </reaction>
    <physiologicalReaction direction="left-to-right" evidence="16">
        <dbReference type="Rhea" id="RHEA:41837"/>
    </physiologicalReaction>
</comment>
<evidence type="ECO:0000256" key="32">
    <source>
        <dbReference type="ARBA" id="ARBA00048650"/>
    </source>
</evidence>
<dbReference type="Pfam" id="PF02801">
    <property type="entry name" value="Ketoacyl-synt_C"/>
    <property type="match status" value="1"/>
</dbReference>
<gene>
    <name evidence="48" type="ORF">TMSB3V08_LOCUS4084</name>
</gene>
<dbReference type="SMART" id="SM00829">
    <property type="entry name" value="PKS_ER"/>
    <property type="match status" value="1"/>
</dbReference>
<evidence type="ECO:0000256" key="44">
    <source>
        <dbReference type="ARBA" id="ARBA00049533"/>
    </source>
</evidence>
<dbReference type="Gene3D" id="3.40.366.10">
    <property type="entry name" value="Malonyl-Coenzyme A Acyl Carrier Protein, domain 2"/>
    <property type="match status" value="1"/>
</dbReference>
<feature type="domain" description="PKS/mFAS DH" evidence="47">
    <location>
        <begin position="1106"/>
        <end position="1379"/>
    </location>
</feature>
<dbReference type="SUPFAM" id="SSF53901">
    <property type="entry name" value="Thiolase-like"/>
    <property type="match status" value="3"/>
</dbReference>
<evidence type="ECO:0000256" key="14">
    <source>
        <dbReference type="ARBA" id="ARBA00023442"/>
    </source>
</evidence>
<comment type="catalytic activity">
    <reaction evidence="20">
        <text>(2E)-butenoyl-[ACP] + NADPH + H(+) = butanoyl-[ACP] + NADP(+)</text>
        <dbReference type="Rhea" id="RHEA:41812"/>
        <dbReference type="Rhea" id="RHEA-COMP:9627"/>
        <dbReference type="Rhea" id="RHEA-COMP:9628"/>
        <dbReference type="ChEBI" id="CHEBI:15378"/>
        <dbReference type="ChEBI" id="CHEBI:57783"/>
        <dbReference type="ChEBI" id="CHEBI:58349"/>
        <dbReference type="ChEBI" id="CHEBI:78453"/>
        <dbReference type="ChEBI" id="CHEBI:78454"/>
    </reaction>
    <physiologicalReaction direction="left-to-right" evidence="20">
        <dbReference type="Rhea" id="RHEA:41813"/>
    </physiologicalReaction>
</comment>
<evidence type="ECO:0000256" key="13">
    <source>
        <dbReference type="ARBA" id="ARBA00023402"/>
    </source>
</evidence>
<dbReference type="EMBL" id="OB793410">
    <property type="protein sequence ID" value="CAD7427231.1"/>
    <property type="molecule type" value="Genomic_DNA"/>
</dbReference>
<organism evidence="48">
    <name type="scientific">Timema monikensis</name>
    <dbReference type="NCBI Taxonomy" id="170555"/>
    <lineage>
        <taxon>Eukaryota</taxon>
        <taxon>Metazoa</taxon>
        <taxon>Ecdysozoa</taxon>
        <taxon>Arthropoda</taxon>
        <taxon>Hexapoda</taxon>
        <taxon>Insecta</taxon>
        <taxon>Pterygota</taxon>
        <taxon>Neoptera</taxon>
        <taxon>Polyneoptera</taxon>
        <taxon>Phasmatodea</taxon>
        <taxon>Timematodea</taxon>
        <taxon>Timematoidea</taxon>
        <taxon>Timematidae</taxon>
        <taxon>Timema</taxon>
    </lineage>
</organism>
<comment type="catalytic activity">
    <reaction evidence="10">
        <text>(3R)-hydroxytetradecanoyl-[ACP] = (2E)-tetradecenoyl-[ACP] + H2O</text>
        <dbReference type="Rhea" id="RHEA:41892"/>
        <dbReference type="Rhea" id="RHEA-COMP:9646"/>
        <dbReference type="Rhea" id="RHEA-COMP:9647"/>
        <dbReference type="ChEBI" id="CHEBI:15377"/>
        <dbReference type="ChEBI" id="CHEBI:78474"/>
        <dbReference type="ChEBI" id="CHEBI:78475"/>
    </reaction>
    <physiologicalReaction direction="left-to-right" evidence="10">
        <dbReference type="Rhea" id="RHEA:41893"/>
    </physiologicalReaction>
</comment>
<comment type="catalytic activity">
    <reaction evidence="12">
        <text>(3R)-hydroxyhexadecanoyl-[ACP] = (2E)-hexadecenoyl-[ACP] + H2O</text>
        <dbReference type="Rhea" id="RHEA:41908"/>
        <dbReference type="Rhea" id="RHEA-COMP:9650"/>
        <dbReference type="Rhea" id="RHEA-COMP:9651"/>
        <dbReference type="ChEBI" id="CHEBI:15377"/>
        <dbReference type="ChEBI" id="CHEBI:78480"/>
        <dbReference type="ChEBI" id="CHEBI:78481"/>
    </reaction>
    <physiologicalReaction direction="left-to-right" evidence="12">
        <dbReference type="Rhea" id="RHEA:41909"/>
    </physiologicalReaction>
</comment>
<comment type="caution">
    <text evidence="45">Lacks conserved residue(s) required for the propagation of feature annotation.</text>
</comment>
<dbReference type="SUPFAM" id="SSF51735">
    <property type="entry name" value="NAD(P)-binding Rossmann-fold domains"/>
    <property type="match status" value="1"/>
</dbReference>
<evidence type="ECO:0000256" key="21">
    <source>
        <dbReference type="ARBA" id="ARBA00047578"/>
    </source>
</evidence>
<dbReference type="InterPro" id="IPR050091">
    <property type="entry name" value="PKS_NRPS_Biosynth_Enz"/>
</dbReference>
<comment type="catalytic activity">
    <reaction evidence="7">
        <text>(3R)-hydroxyhexanoyl-[ACP] = (2E)-hexenoyl-[ACP] + H2O</text>
        <dbReference type="Rhea" id="RHEA:41828"/>
        <dbReference type="Rhea" id="RHEA-COMP:9630"/>
        <dbReference type="Rhea" id="RHEA-COMP:9631"/>
        <dbReference type="ChEBI" id="CHEBI:15377"/>
        <dbReference type="ChEBI" id="CHEBI:78457"/>
        <dbReference type="ChEBI" id="CHEBI:78458"/>
    </reaction>
    <physiologicalReaction direction="left-to-right" evidence="7">
        <dbReference type="Rhea" id="RHEA:41829"/>
    </physiologicalReaction>
</comment>
<comment type="function">
    <text evidence="14">Fatty acid synthetase is a multifunctional enzyme that catalyzes the de novo biosynthesis of long-chain saturated fatty acids starting from acetyl-CoA and malonyl-CoA in the presence of NADPH. This multifunctional protein contains 7 catalytic activities and a site for the binding of the prosthetic group 4'-phosphopantetheine of the acyl carrier protein ([ACP]) domain.</text>
</comment>
<evidence type="ECO:0000313" key="48">
    <source>
        <dbReference type="EMBL" id="CAD7427231.1"/>
    </source>
</evidence>
<comment type="catalytic activity">
    <reaction evidence="25">
        <text>acetyl-[ACP] + malonyl-[ACP] + H(+) = 3-oxobutanoyl-[ACP] + holo-[ACP] + CO2</text>
        <dbReference type="Rhea" id="RHEA:41800"/>
        <dbReference type="Rhea" id="RHEA-COMP:9621"/>
        <dbReference type="Rhea" id="RHEA-COMP:9623"/>
        <dbReference type="Rhea" id="RHEA-COMP:9625"/>
        <dbReference type="Rhea" id="RHEA-COMP:9685"/>
        <dbReference type="ChEBI" id="CHEBI:15378"/>
        <dbReference type="ChEBI" id="CHEBI:16526"/>
        <dbReference type="ChEBI" id="CHEBI:64479"/>
        <dbReference type="ChEBI" id="CHEBI:78446"/>
        <dbReference type="ChEBI" id="CHEBI:78449"/>
        <dbReference type="ChEBI" id="CHEBI:78450"/>
    </reaction>
    <physiologicalReaction direction="left-to-right" evidence="25">
        <dbReference type="Rhea" id="RHEA:41801"/>
    </physiologicalReaction>
</comment>
<dbReference type="InterPro" id="IPR049391">
    <property type="entry name" value="FAS_pseudo-KR"/>
</dbReference>
<feature type="region of interest" description="C-terminal hotdog fold" evidence="45">
    <location>
        <begin position="1239"/>
        <end position="1379"/>
    </location>
</feature>
<feature type="region of interest" description="N-terminal hotdog fold" evidence="45">
    <location>
        <begin position="1106"/>
        <end position="1225"/>
    </location>
</feature>
<evidence type="ECO:0000259" key="47">
    <source>
        <dbReference type="PROSITE" id="PS52019"/>
    </source>
</evidence>
<dbReference type="InterPro" id="IPR011032">
    <property type="entry name" value="GroES-like_sf"/>
</dbReference>
<evidence type="ECO:0000256" key="18">
    <source>
        <dbReference type="ARBA" id="ARBA00047440"/>
    </source>
</evidence>